<keyword evidence="3" id="KW-1185">Reference proteome</keyword>
<gene>
    <name evidence="2" type="ORF">ACHKAR_13365</name>
</gene>
<keyword evidence="1" id="KW-1133">Transmembrane helix</keyword>
<comment type="caution">
    <text evidence="2">The sequence shown here is derived from an EMBL/GenBank/DDBJ whole genome shotgun (WGS) entry which is preliminary data.</text>
</comment>
<reference evidence="2 3" key="1">
    <citation type="journal article" date="2013" name="Int. J. Syst. Evol. Microbiol.">
        <title>Marinoscillum luteum sp. nov., isolated from marine sediment.</title>
        <authorList>
            <person name="Cha I.T."/>
            <person name="Park S.J."/>
            <person name="Kim S.J."/>
            <person name="Kim J.G."/>
            <person name="Jung M.Y."/>
            <person name="Shin K.S."/>
            <person name="Kwon K.K."/>
            <person name="Yang S.H."/>
            <person name="Seo Y.S."/>
            <person name="Rhee S.K."/>
        </authorList>
    </citation>
    <scope>NUCLEOTIDE SEQUENCE [LARGE SCALE GENOMIC DNA]</scope>
    <source>
        <strain evidence="2 3">KCTC 23939</strain>
    </source>
</reference>
<keyword evidence="1" id="KW-0472">Membrane</keyword>
<feature type="transmembrane region" description="Helical" evidence="1">
    <location>
        <begin position="45"/>
        <end position="65"/>
    </location>
</feature>
<protein>
    <submittedName>
        <fullName evidence="2">Uncharacterized protein</fullName>
    </submittedName>
</protein>
<keyword evidence="1" id="KW-0812">Transmembrane</keyword>
<dbReference type="RefSeq" id="WP_395417777.1">
    <property type="nucleotide sequence ID" value="NZ_JBIPKE010000017.1"/>
</dbReference>
<evidence type="ECO:0000313" key="3">
    <source>
        <dbReference type="Proteomes" id="UP001610063"/>
    </source>
</evidence>
<evidence type="ECO:0000256" key="1">
    <source>
        <dbReference type="SAM" id="Phobius"/>
    </source>
</evidence>
<name>A0ABW7N9W6_9BACT</name>
<sequence length="136" mass="14668">MKNNTALFVMISLLTITSLYGQYQEPTKSAQYEAGLLLQKFSKQYFAGTALVGGGYLFTTLALSGNQPNEPMVIAGSLMALCGAVVMIASHGQIGKAGEKLMISSQSLSYTDQKVNSLGIRWKIGSRKQHRFLAGN</sequence>
<accession>A0ABW7N9W6</accession>
<feature type="transmembrane region" description="Helical" evidence="1">
    <location>
        <begin position="72"/>
        <end position="94"/>
    </location>
</feature>
<organism evidence="2 3">
    <name type="scientific">Marinoscillum luteum</name>
    <dbReference type="NCBI Taxonomy" id="861051"/>
    <lineage>
        <taxon>Bacteria</taxon>
        <taxon>Pseudomonadati</taxon>
        <taxon>Bacteroidota</taxon>
        <taxon>Cytophagia</taxon>
        <taxon>Cytophagales</taxon>
        <taxon>Reichenbachiellaceae</taxon>
        <taxon>Marinoscillum</taxon>
    </lineage>
</organism>
<dbReference type="Proteomes" id="UP001610063">
    <property type="component" value="Unassembled WGS sequence"/>
</dbReference>
<proteinExistence type="predicted"/>
<evidence type="ECO:0000313" key="2">
    <source>
        <dbReference type="EMBL" id="MFH6984436.1"/>
    </source>
</evidence>
<dbReference type="EMBL" id="JBIPKE010000017">
    <property type="protein sequence ID" value="MFH6984436.1"/>
    <property type="molecule type" value="Genomic_DNA"/>
</dbReference>